<keyword evidence="2" id="KW-1185">Reference proteome</keyword>
<protein>
    <submittedName>
        <fullName evidence="1">Uncharacterized protein</fullName>
    </submittedName>
</protein>
<reference evidence="1 2" key="1">
    <citation type="journal article" date="2019" name="Genome Biol. Evol.">
        <title>Insights into the evolution of the New World diploid cottons (Gossypium, subgenus Houzingenia) based on genome sequencing.</title>
        <authorList>
            <person name="Grover C.E."/>
            <person name="Arick M.A. 2nd"/>
            <person name="Thrash A."/>
            <person name="Conover J.L."/>
            <person name="Sanders W.S."/>
            <person name="Peterson D.G."/>
            <person name="Frelichowski J.E."/>
            <person name="Scheffler J.A."/>
            <person name="Scheffler B.E."/>
            <person name="Wendel J.F."/>
        </authorList>
    </citation>
    <scope>NUCLEOTIDE SEQUENCE [LARGE SCALE GENOMIC DNA]</scope>
    <source>
        <strain evidence="1">4</strain>
        <tissue evidence="1">Leaf</tissue>
    </source>
</reference>
<proteinExistence type="predicted"/>
<organism evidence="1 2">
    <name type="scientific">Gossypium laxum</name>
    <dbReference type="NCBI Taxonomy" id="34288"/>
    <lineage>
        <taxon>Eukaryota</taxon>
        <taxon>Viridiplantae</taxon>
        <taxon>Streptophyta</taxon>
        <taxon>Embryophyta</taxon>
        <taxon>Tracheophyta</taxon>
        <taxon>Spermatophyta</taxon>
        <taxon>Magnoliopsida</taxon>
        <taxon>eudicotyledons</taxon>
        <taxon>Gunneridae</taxon>
        <taxon>Pentapetalae</taxon>
        <taxon>rosids</taxon>
        <taxon>malvids</taxon>
        <taxon>Malvales</taxon>
        <taxon>Malvaceae</taxon>
        <taxon>Malvoideae</taxon>
        <taxon>Gossypium</taxon>
    </lineage>
</organism>
<dbReference type="Proteomes" id="UP000593574">
    <property type="component" value="Unassembled WGS sequence"/>
</dbReference>
<feature type="non-terminal residue" evidence="1">
    <location>
        <position position="1"/>
    </location>
</feature>
<dbReference type="EMBL" id="JABEZV010445207">
    <property type="protein sequence ID" value="MBA0730448.1"/>
    <property type="molecule type" value="Genomic_DNA"/>
</dbReference>
<comment type="caution">
    <text evidence="1">The sequence shown here is derived from an EMBL/GenBank/DDBJ whole genome shotgun (WGS) entry which is preliminary data.</text>
</comment>
<evidence type="ECO:0000313" key="1">
    <source>
        <dbReference type="EMBL" id="MBA0730448.1"/>
    </source>
</evidence>
<gene>
    <name evidence="1" type="ORF">Golax_004623</name>
</gene>
<dbReference type="AlphaFoldDB" id="A0A7J9B2A5"/>
<sequence length="276" mass="30460">PTVDNNGQRIQSEIPKASYKSTILRDSLEKSNGGFLEEEFTLLDGDAVTEVIEEFRRLRSLVELPGLPEGYYLDCLLRVIGQTVGPVVKLDVQTDCASRGRFVRLVICVDLRMPLVSKVQINVDVCPEIVTASPVEESGCTRLVMKKPGLEKKVEDEPYVNEGEIFAVFNGEINESDEVVTKDKSNGDGDIGLGLPKKNVIEAKGKQAKLRAEGKKVVMGNRPKSALKVLKPNNGSLGMNLNIRWGDFDDGSRLAQVGATDRGKAIVMKKWKFWLI</sequence>
<name>A0A7J9B2A5_9ROSI</name>
<evidence type="ECO:0000313" key="2">
    <source>
        <dbReference type="Proteomes" id="UP000593574"/>
    </source>
</evidence>
<accession>A0A7J9B2A5</accession>